<organism evidence="3 4">
    <name type="scientific">Selenomonas ruminantium</name>
    <dbReference type="NCBI Taxonomy" id="971"/>
    <lineage>
        <taxon>Bacteria</taxon>
        <taxon>Bacillati</taxon>
        <taxon>Bacillota</taxon>
        <taxon>Negativicutes</taxon>
        <taxon>Selenomonadales</taxon>
        <taxon>Selenomonadaceae</taxon>
        <taxon>Selenomonas</taxon>
    </lineage>
</organism>
<dbReference type="Gene3D" id="2.60.120.10">
    <property type="entry name" value="Jelly Rolls"/>
    <property type="match status" value="1"/>
</dbReference>
<dbReference type="RefSeq" id="WP_081351205.1">
    <property type="nucleotide sequence ID" value="NZ_FOJX01000001.1"/>
</dbReference>
<keyword evidence="1" id="KW-0732">Signal</keyword>
<gene>
    <name evidence="3" type="ORF">SAMN05216587_101188</name>
</gene>
<dbReference type="PANTHER" id="PTHR43698">
    <property type="entry name" value="RIBD C-TERMINAL DOMAIN CONTAINING PROTEIN"/>
    <property type="match status" value="1"/>
</dbReference>
<protein>
    <submittedName>
        <fullName evidence="3">4-carboxymuconolactone decarboxylase</fullName>
    </submittedName>
</protein>
<dbReference type="InterPro" id="IPR047263">
    <property type="entry name" value="HNL-like_cupin"/>
</dbReference>
<evidence type="ECO:0000313" key="3">
    <source>
        <dbReference type="EMBL" id="SFA70473.1"/>
    </source>
</evidence>
<dbReference type="Proteomes" id="UP000183843">
    <property type="component" value="Unassembled WGS sequence"/>
</dbReference>
<dbReference type="CDD" id="cd02233">
    <property type="entry name" value="cupin_HNL-like"/>
    <property type="match status" value="1"/>
</dbReference>
<feature type="signal peptide" evidence="1">
    <location>
        <begin position="1"/>
        <end position="30"/>
    </location>
</feature>
<dbReference type="EMBL" id="FOJX01000001">
    <property type="protein sequence ID" value="SFA70473.1"/>
    <property type="molecule type" value="Genomic_DNA"/>
</dbReference>
<dbReference type="InterPro" id="IPR014710">
    <property type="entry name" value="RmlC-like_jellyroll"/>
</dbReference>
<evidence type="ECO:0000256" key="1">
    <source>
        <dbReference type="SAM" id="SignalP"/>
    </source>
</evidence>
<proteinExistence type="predicted"/>
<dbReference type="PANTHER" id="PTHR43698:SF1">
    <property type="entry name" value="BLL4564 PROTEIN"/>
    <property type="match status" value="1"/>
</dbReference>
<dbReference type="Pfam" id="PF07883">
    <property type="entry name" value="Cupin_2"/>
    <property type="match status" value="1"/>
</dbReference>
<dbReference type="AlphaFoldDB" id="A0A1I0V2W6"/>
<reference evidence="3 4" key="1">
    <citation type="submission" date="2016-10" db="EMBL/GenBank/DDBJ databases">
        <authorList>
            <person name="de Groot N.N."/>
        </authorList>
    </citation>
    <scope>NUCLEOTIDE SEQUENCE [LARGE SCALE GENOMIC DNA]</scope>
    <source>
        <strain evidence="3 4">L14</strain>
    </source>
</reference>
<dbReference type="InterPro" id="IPR011051">
    <property type="entry name" value="RmlC_Cupin_sf"/>
</dbReference>
<evidence type="ECO:0000259" key="2">
    <source>
        <dbReference type="Pfam" id="PF07883"/>
    </source>
</evidence>
<sequence length="177" mass="18865">MLQKIISKAGKSLMAGVLAAGLISAAGVEAAASEADVPVQEITQAIEGMGHTVFPIGKDNVAYEQYFTGKSYLAPLASGQGIGLSNVTFAPGTINHWHIHHKSCQVLVGLSGTGWYQIWGQEPQKMMPGVTVTIPEGVKHWHGAAPDSWFQHLSIMQDGAGTEWLEPVDEAAYKALK</sequence>
<name>A0A1I0V2W6_SELRU</name>
<dbReference type="InterPro" id="IPR013096">
    <property type="entry name" value="Cupin_2"/>
</dbReference>
<feature type="domain" description="Cupin type-2" evidence="2">
    <location>
        <begin position="87"/>
        <end position="145"/>
    </location>
</feature>
<evidence type="ECO:0000313" key="4">
    <source>
        <dbReference type="Proteomes" id="UP000183843"/>
    </source>
</evidence>
<accession>A0A1I0V2W6</accession>
<feature type="chain" id="PRO_5038893863" evidence="1">
    <location>
        <begin position="31"/>
        <end position="177"/>
    </location>
</feature>
<dbReference type="SUPFAM" id="SSF51182">
    <property type="entry name" value="RmlC-like cupins"/>
    <property type="match status" value="1"/>
</dbReference>